<dbReference type="InterPro" id="IPR017871">
    <property type="entry name" value="ABC_transporter-like_CS"/>
</dbReference>
<evidence type="ECO:0000256" key="2">
    <source>
        <dbReference type="ARBA" id="ARBA00022692"/>
    </source>
</evidence>
<evidence type="ECO:0000313" key="11">
    <source>
        <dbReference type="Proteomes" id="UP000032811"/>
    </source>
</evidence>
<dbReference type="Gene3D" id="3.40.50.300">
    <property type="entry name" value="P-loop containing nucleotide triphosphate hydrolases"/>
    <property type="match status" value="1"/>
</dbReference>
<accession>A0ABM9RQX5</accession>
<organism evidence="10 11">
    <name type="scientific">Paraclostridium sordellii</name>
    <name type="common">Clostridium sordellii</name>
    <dbReference type="NCBI Taxonomy" id="1505"/>
    <lineage>
        <taxon>Bacteria</taxon>
        <taxon>Bacillati</taxon>
        <taxon>Bacillota</taxon>
        <taxon>Clostridia</taxon>
        <taxon>Peptostreptococcales</taxon>
        <taxon>Peptostreptococcaceae</taxon>
        <taxon>Paraclostridium</taxon>
    </lineage>
</organism>
<keyword evidence="11" id="KW-1185">Reference proteome</keyword>
<feature type="domain" description="ABC transmembrane type-1" evidence="9">
    <location>
        <begin position="16"/>
        <end position="298"/>
    </location>
</feature>
<evidence type="ECO:0000259" key="9">
    <source>
        <dbReference type="PROSITE" id="PS50929"/>
    </source>
</evidence>
<keyword evidence="2 7" id="KW-0812">Transmembrane</keyword>
<reference evidence="10 11" key="1">
    <citation type="submission" date="2014-11" db="EMBL/GenBank/DDBJ databases">
        <authorList>
            <person name="Aslett M.A."/>
            <person name="De Silva N."/>
        </authorList>
    </citation>
    <scope>NUCLEOTIDE SEQUENCE [LARGE SCALE GENOMIC DNA]</scope>
    <source>
        <strain evidence="10 11">ATCC9714</strain>
    </source>
</reference>
<keyword evidence="4 10" id="KW-0067">ATP-binding</keyword>
<protein>
    <submittedName>
        <fullName evidence="10">ABC-type transport system, multidrug-family ATP-binding protein/permease</fullName>
        <ecNumber evidence="10">3.6.3.-</ecNumber>
    </submittedName>
</protein>
<dbReference type="Pfam" id="PF00005">
    <property type="entry name" value="ABC_tran"/>
    <property type="match status" value="1"/>
</dbReference>
<comment type="subcellular location">
    <subcellularLocation>
        <location evidence="1">Cell membrane</location>
        <topology evidence="1">Multi-pass membrane protein</topology>
    </subcellularLocation>
</comment>
<dbReference type="SMART" id="SM00382">
    <property type="entry name" value="AAA"/>
    <property type="match status" value="1"/>
</dbReference>
<feature type="transmembrane region" description="Helical" evidence="7">
    <location>
        <begin position="155"/>
        <end position="174"/>
    </location>
</feature>
<dbReference type="GeneID" id="97538174"/>
<dbReference type="InterPro" id="IPR003593">
    <property type="entry name" value="AAA+_ATPase"/>
</dbReference>
<dbReference type="EMBL" id="LN679998">
    <property type="protein sequence ID" value="CEJ74457.1"/>
    <property type="molecule type" value="Genomic_DNA"/>
</dbReference>
<dbReference type="Proteomes" id="UP000032811">
    <property type="component" value="Chromosome 1"/>
</dbReference>
<evidence type="ECO:0000256" key="3">
    <source>
        <dbReference type="ARBA" id="ARBA00022741"/>
    </source>
</evidence>
<evidence type="ECO:0000256" key="7">
    <source>
        <dbReference type="SAM" id="Phobius"/>
    </source>
</evidence>
<feature type="transmembrane region" description="Helical" evidence="7">
    <location>
        <begin position="126"/>
        <end position="149"/>
    </location>
</feature>
<dbReference type="PROSITE" id="PS50893">
    <property type="entry name" value="ABC_TRANSPORTER_2"/>
    <property type="match status" value="1"/>
</dbReference>
<gene>
    <name evidence="10" type="ORF">ATCC9714_23451</name>
</gene>
<evidence type="ECO:0000256" key="4">
    <source>
        <dbReference type="ARBA" id="ARBA00022840"/>
    </source>
</evidence>
<dbReference type="InterPro" id="IPR011527">
    <property type="entry name" value="ABC1_TM_dom"/>
</dbReference>
<dbReference type="InterPro" id="IPR027417">
    <property type="entry name" value="P-loop_NTPase"/>
</dbReference>
<evidence type="ECO:0000256" key="5">
    <source>
        <dbReference type="ARBA" id="ARBA00022989"/>
    </source>
</evidence>
<dbReference type="InterPro" id="IPR003439">
    <property type="entry name" value="ABC_transporter-like_ATP-bd"/>
</dbReference>
<dbReference type="InterPro" id="IPR039421">
    <property type="entry name" value="Type_1_exporter"/>
</dbReference>
<dbReference type="CDD" id="cd18548">
    <property type="entry name" value="ABC_6TM_Tm287_like"/>
    <property type="match status" value="1"/>
</dbReference>
<dbReference type="SUPFAM" id="SSF90123">
    <property type="entry name" value="ABC transporter transmembrane region"/>
    <property type="match status" value="1"/>
</dbReference>
<keyword evidence="10" id="KW-0378">Hydrolase</keyword>
<dbReference type="PANTHER" id="PTHR43394:SF1">
    <property type="entry name" value="ATP-BINDING CASSETTE SUB-FAMILY B MEMBER 10, MITOCHONDRIAL"/>
    <property type="match status" value="1"/>
</dbReference>
<evidence type="ECO:0000256" key="6">
    <source>
        <dbReference type="ARBA" id="ARBA00023136"/>
    </source>
</evidence>
<dbReference type="GO" id="GO:0016787">
    <property type="term" value="F:hydrolase activity"/>
    <property type="evidence" value="ECO:0007669"/>
    <property type="project" value="UniProtKB-KW"/>
</dbReference>
<feature type="transmembrane region" description="Helical" evidence="7">
    <location>
        <begin position="52"/>
        <end position="76"/>
    </location>
</feature>
<evidence type="ECO:0000313" key="10">
    <source>
        <dbReference type="EMBL" id="CEJ74457.1"/>
    </source>
</evidence>
<dbReference type="PROSITE" id="PS50929">
    <property type="entry name" value="ABC_TM1F"/>
    <property type="match status" value="1"/>
</dbReference>
<dbReference type="PROSITE" id="PS00211">
    <property type="entry name" value="ABC_TRANSPORTER_1"/>
    <property type="match status" value="1"/>
</dbReference>
<dbReference type="Gene3D" id="1.20.1560.10">
    <property type="entry name" value="ABC transporter type 1, transmembrane domain"/>
    <property type="match status" value="1"/>
</dbReference>
<dbReference type="SUPFAM" id="SSF52540">
    <property type="entry name" value="P-loop containing nucleoside triphosphate hydrolases"/>
    <property type="match status" value="1"/>
</dbReference>
<feature type="transmembrane region" description="Helical" evidence="7">
    <location>
        <begin position="272"/>
        <end position="296"/>
    </location>
</feature>
<dbReference type="InterPro" id="IPR036640">
    <property type="entry name" value="ABC1_TM_sf"/>
</dbReference>
<sequence length="574" mass="64525">MLKLLKNLKKYKWVVVIIFLLVFIQALCDVYLPNLMSNIVDIGIINNDKAYILKIGFIMLGVSLIGVIATILASYFGAKVAMGFGRDIREKVFEQVETFSLKEVNDLGVSSLITRTTNDVTQIQQVLIIMLRMMLYAPMVAIGATIMAIRKDSKLSLIILVSIPILILSIYLIASKAIPLFKKMQKNVDKLNRVLRENLTGIRVIRVFNKYELEKQKFEKSSFQLSDIAIKANRTITLLMPIMMLLVNLSIIAVVWFGGIRIDKGNMQVGDLIAFIQYLTQIMFALMMLSMMFVMVPRASASADRINEILGKKSEIYSKEKAIKETEKTGYLEFKNVSFYYDENSEKVLDNINFTSGPGETTAIIGGTGSGKSTLIKLIPRLFEVNEGEVLVDGINVKDMDLKVLRNKIGYVPQKSVLFTGTIKENIVYGDDDASNDDIKSAIDISQSKEFINEKKDRENSYIAQGGNNVSGGQKQRLAIARAIVKKPEIYIFDDSFSALDFKTDKKLREALTEETKKSTVIIVAQRVSTVINADRIIVLDEGKVIKIGTHKELLETCDIYKEIVYSQLSKEEI</sequence>
<dbReference type="EC" id="3.6.3.-" evidence="10"/>
<keyword evidence="5 7" id="KW-1133">Transmembrane helix</keyword>
<dbReference type="RefSeq" id="WP_057545664.1">
    <property type="nucleotide sequence ID" value="NZ_CDNJ01000003.1"/>
</dbReference>
<dbReference type="PANTHER" id="PTHR43394">
    <property type="entry name" value="ATP-DEPENDENT PERMEASE MDL1, MITOCHONDRIAL"/>
    <property type="match status" value="1"/>
</dbReference>
<evidence type="ECO:0000256" key="1">
    <source>
        <dbReference type="ARBA" id="ARBA00004651"/>
    </source>
</evidence>
<proteinExistence type="predicted"/>
<feature type="domain" description="ABC transporter" evidence="8">
    <location>
        <begin position="332"/>
        <end position="567"/>
    </location>
</feature>
<feature type="transmembrane region" description="Helical" evidence="7">
    <location>
        <begin position="238"/>
        <end position="260"/>
    </location>
</feature>
<keyword evidence="6 7" id="KW-0472">Membrane</keyword>
<dbReference type="Pfam" id="PF00664">
    <property type="entry name" value="ABC_membrane"/>
    <property type="match status" value="1"/>
</dbReference>
<evidence type="ECO:0000259" key="8">
    <source>
        <dbReference type="PROSITE" id="PS50893"/>
    </source>
</evidence>
<name>A0ABM9RQX5_PARSO</name>
<dbReference type="GO" id="GO:0005524">
    <property type="term" value="F:ATP binding"/>
    <property type="evidence" value="ECO:0007669"/>
    <property type="project" value="UniProtKB-KW"/>
</dbReference>
<keyword evidence="3" id="KW-0547">Nucleotide-binding</keyword>